<dbReference type="AlphaFoldDB" id="A0AAD5MRT5"/>
<gene>
    <name evidence="1" type="ORF">KIN20_011239</name>
</gene>
<evidence type="ECO:0000313" key="1">
    <source>
        <dbReference type="EMBL" id="KAJ1354336.1"/>
    </source>
</evidence>
<protein>
    <submittedName>
        <fullName evidence="1">Uncharacterized protein</fullName>
    </submittedName>
</protein>
<keyword evidence="2" id="KW-1185">Reference proteome</keyword>
<comment type="caution">
    <text evidence="1">The sequence shown here is derived from an EMBL/GenBank/DDBJ whole genome shotgun (WGS) entry which is preliminary data.</text>
</comment>
<sequence length="184" mass="21032">MEMFTPYLIGFLAIEVLIKMKDQIVFPETNSFTAHKNVQEDIKTDLDLISYKTNPLRRVYEAKQKKETEGKMEQHVGTAGEKVRDLSIYVRYNFDSSTLAVALHGEFTTKRYVSSRTARRQILLRYCDGGVSPREKSRASCEKTEADSMAFLHRLAELSANVYEELWDSGCEEMKSGSQETPSP</sequence>
<evidence type="ECO:0000313" key="2">
    <source>
        <dbReference type="Proteomes" id="UP001196413"/>
    </source>
</evidence>
<dbReference type="Proteomes" id="UP001196413">
    <property type="component" value="Unassembled WGS sequence"/>
</dbReference>
<organism evidence="1 2">
    <name type="scientific">Parelaphostrongylus tenuis</name>
    <name type="common">Meningeal worm</name>
    <dbReference type="NCBI Taxonomy" id="148309"/>
    <lineage>
        <taxon>Eukaryota</taxon>
        <taxon>Metazoa</taxon>
        <taxon>Ecdysozoa</taxon>
        <taxon>Nematoda</taxon>
        <taxon>Chromadorea</taxon>
        <taxon>Rhabditida</taxon>
        <taxon>Rhabditina</taxon>
        <taxon>Rhabditomorpha</taxon>
        <taxon>Strongyloidea</taxon>
        <taxon>Metastrongylidae</taxon>
        <taxon>Parelaphostrongylus</taxon>
    </lineage>
</organism>
<accession>A0AAD5MRT5</accession>
<dbReference type="EMBL" id="JAHQIW010002018">
    <property type="protein sequence ID" value="KAJ1354336.1"/>
    <property type="molecule type" value="Genomic_DNA"/>
</dbReference>
<name>A0AAD5MRT5_PARTN</name>
<proteinExistence type="predicted"/>
<reference evidence="1" key="1">
    <citation type="submission" date="2021-06" db="EMBL/GenBank/DDBJ databases">
        <title>Parelaphostrongylus tenuis whole genome reference sequence.</title>
        <authorList>
            <person name="Garwood T.J."/>
            <person name="Larsen P.A."/>
            <person name="Fountain-Jones N.M."/>
            <person name="Garbe J.R."/>
            <person name="Macchietto M.G."/>
            <person name="Kania S.A."/>
            <person name="Gerhold R.W."/>
            <person name="Richards J.E."/>
            <person name="Wolf T.M."/>
        </authorList>
    </citation>
    <scope>NUCLEOTIDE SEQUENCE</scope>
    <source>
        <strain evidence="1">MNPRO001-30</strain>
        <tissue evidence="1">Meninges</tissue>
    </source>
</reference>